<proteinExistence type="predicted"/>
<sequence>MAPLLPSLAAHARSLMSTARNAARSTPSIPSSASDAISQLGPLAARSVLLARDDADTSSDSQTKVDPSKGVVKPQDINNTAVFVLFGLIGVAFVCTGIWFFFWARNGGFHFKENDWEDYKSTVLRRRGPNGTLLSGATPTTRLGGGSVYKDVDDGATEYTGGLTQMTGDTGDTVSTLTGITAGASDIAGREKRRQKRERKEREREKKKDRKNREKSSSKRHVGEDGVLVDEEAETQAKDHLRAYRHEKPARVGGINKESEGSQWDGSTNPDNSTSAGSDLLSNRQSTPTNTPTKKDREREKEKEKASSSKSAGIRKVYSTADRNANRENERLRREARREERAAAAGSAGVRRDFSFQRARAHNPSVVSSSVRESTIEEESSNVGTPGRYLPPPGGWVPSEAGTGTESDVGTKAYHHVIPGISKSTLSGSGSGSADGSNVGSNVSATDYAEEKRRKRGSRYRRDDEQR</sequence>
<organism evidence="1 2">
    <name type="scientific">Hypoxylon rubiginosum</name>
    <dbReference type="NCBI Taxonomy" id="110542"/>
    <lineage>
        <taxon>Eukaryota</taxon>
        <taxon>Fungi</taxon>
        <taxon>Dikarya</taxon>
        <taxon>Ascomycota</taxon>
        <taxon>Pezizomycotina</taxon>
        <taxon>Sordariomycetes</taxon>
        <taxon>Xylariomycetidae</taxon>
        <taxon>Xylariales</taxon>
        <taxon>Hypoxylaceae</taxon>
        <taxon>Hypoxylon</taxon>
    </lineage>
</organism>
<dbReference type="Proteomes" id="UP001497680">
    <property type="component" value="Unassembled WGS sequence"/>
</dbReference>
<evidence type="ECO:0000313" key="1">
    <source>
        <dbReference type="EMBL" id="KAI6093090.1"/>
    </source>
</evidence>
<comment type="caution">
    <text evidence="1">The sequence shown here is derived from an EMBL/GenBank/DDBJ whole genome shotgun (WGS) entry which is preliminary data.</text>
</comment>
<accession>A0ACC0DJW1</accession>
<reference evidence="1 2" key="1">
    <citation type="journal article" date="2022" name="New Phytol.">
        <title>Ecological generalism drives hyperdiversity of secondary metabolite gene clusters in xylarialean endophytes.</title>
        <authorList>
            <person name="Franco M.E.E."/>
            <person name="Wisecaver J.H."/>
            <person name="Arnold A.E."/>
            <person name="Ju Y.M."/>
            <person name="Slot J.C."/>
            <person name="Ahrendt S."/>
            <person name="Moore L.P."/>
            <person name="Eastman K.E."/>
            <person name="Scott K."/>
            <person name="Konkel Z."/>
            <person name="Mondo S.J."/>
            <person name="Kuo A."/>
            <person name="Hayes R.D."/>
            <person name="Haridas S."/>
            <person name="Andreopoulos B."/>
            <person name="Riley R."/>
            <person name="LaButti K."/>
            <person name="Pangilinan J."/>
            <person name="Lipzen A."/>
            <person name="Amirebrahimi M."/>
            <person name="Yan J."/>
            <person name="Adam C."/>
            <person name="Keymanesh K."/>
            <person name="Ng V."/>
            <person name="Louie K."/>
            <person name="Northen T."/>
            <person name="Drula E."/>
            <person name="Henrissat B."/>
            <person name="Hsieh H.M."/>
            <person name="Youens-Clark K."/>
            <person name="Lutzoni F."/>
            <person name="Miadlikowska J."/>
            <person name="Eastwood D.C."/>
            <person name="Hamelin R.C."/>
            <person name="Grigoriev I.V."/>
            <person name="U'Ren J.M."/>
        </authorList>
    </citation>
    <scope>NUCLEOTIDE SEQUENCE [LARGE SCALE GENOMIC DNA]</scope>
    <source>
        <strain evidence="1 2">ER1909</strain>
    </source>
</reference>
<name>A0ACC0DJW1_9PEZI</name>
<keyword evidence="2" id="KW-1185">Reference proteome</keyword>
<evidence type="ECO:0000313" key="2">
    <source>
        <dbReference type="Proteomes" id="UP001497680"/>
    </source>
</evidence>
<protein>
    <submittedName>
        <fullName evidence="1">Uncharacterized protein</fullName>
    </submittedName>
</protein>
<gene>
    <name evidence="1" type="ORF">F4821DRAFT_222080</name>
</gene>
<dbReference type="EMBL" id="MU394281">
    <property type="protein sequence ID" value="KAI6093090.1"/>
    <property type="molecule type" value="Genomic_DNA"/>
</dbReference>